<dbReference type="STRING" id="1447883.A0A2B7XXY1"/>
<evidence type="ECO:0000313" key="2">
    <source>
        <dbReference type="EMBL" id="PGH14076.1"/>
    </source>
</evidence>
<sequence>MHHLHVSQSKRLIWLYEDLSIHYSLEVYKRTPILPSPEYKTLHHTGTSPVIQDGDGDGHLALTKSGAWVEYMVHKYGGGKLGE</sequence>
<dbReference type="Gene3D" id="3.40.30.10">
    <property type="entry name" value="Glutaredoxin"/>
    <property type="match status" value="1"/>
</dbReference>
<dbReference type="Proteomes" id="UP000224634">
    <property type="component" value="Unassembled WGS sequence"/>
</dbReference>
<accession>A0A2B7XXY1</accession>
<dbReference type="OrthoDB" id="2098326at2759"/>
<feature type="domain" description="GST N-terminal" evidence="1">
    <location>
        <begin position="1"/>
        <end position="80"/>
    </location>
</feature>
<evidence type="ECO:0000259" key="1">
    <source>
        <dbReference type="PROSITE" id="PS50404"/>
    </source>
</evidence>
<dbReference type="AlphaFoldDB" id="A0A2B7XXY1"/>
<dbReference type="EMBL" id="PDNA01000097">
    <property type="protein sequence ID" value="PGH14076.1"/>
    <property type="molecule type" value="Genomic_DNA"/>
</dbReference>
<proteinExistence type="predicted"/>
<dbReference type="SUPFAM" id="SSF52833">
    <property type="entry name" value="Thioredoxin-like"/>
    <property type="match status" value="1"/>
</dbReference>
<gene>
    <name evidence="2" type="ORF">AJ80_06080</name>
</gene>
<organism evidence="2 3">
    <name type="scientific">Polytolypa hystricis (strain UAMH7299)</name>
    <dbReference type="NCBI Taxonomy" id="1447883"/>
    <lineage>
        <taxon>Eukaryota</taxon>
        <taxon>Fungi</taxon>
        <taxon>Dikarya</taxon>
        <taxon>Ascomycota</taxon>
        <taxon>Pezizomycotina</taxon>
        <taxon>Eurotiomycetes</taxon>
        <taxon>Eurotiomycetidae</taxon>
        <taxon>Onygenales</taxon>
        <taxon>Onygenales incertae sedis</taxon>
        <taxon>Polytolypa</taxon>
    </lineage>
</organism>
<dbReference type="InterPro" id="IPR004045">
    <property type="entry name" value="Glutathione_S-Trfase_N"/>
</dbReference>
<dbReference type="Pfam" id="PF13409">
    <property type="entry name" value="GST_N_2"/>
    <property type="match status" value="1"/>
</dbReference>
<dbReference type="PROSITE" id="PS50404">
    <property type="entry name" value="GST_NTER"/>
    <property type="match status" value="1"/>
</dbReference>
<comment type="caution">
    <text evidence="2">The sequence shown here is derived from an EMBL/GenBank/DDBJ whole genome shotgun (WGS) entry which is preliminary data.</text>
</comment>
<dbReference type="InterPro" id="IPR036249">
    <property type="entry name" value="Thioredoxin-like_sf"/>
</dbReference>
<protein>
    <recommendedName>
        <fullName evidence="1">GST N-terminal domain-containing protein</fullName>
    </recommendedName>
</protein>
<keyword evidence="3" id="KW-1185">Reference proteome</keyword>
<evidence type="ECO:0000313" key="3">
    <source>
        <dbReference type="Proteomes" id="UP000224634"/>
    </source>
</evidence>
<reference evidence="2 3" key="1">
    <citation type="submission" date="2017-10" db="EMBL/GenBank/DDBJ databases">
        <title>Comparative genomics in systemic dimorphic fungi from Ajellomycetaceae.</title>
        <authorList>
            <person name="Munoz J.F."/>
            <person name="Mcewen J.G."/>
            <person name="Clay O.K."/>
            <person name="Cuomo C.A."/>
        </authorList>
    </citation>
    <scope>NUCLEOTIDE SEQUENCE [LARGE SCALE GENOMIC DNA]</scope>
    <source>
        <strain evidence="2 3">UAMH7299</strain>
    </source>
</reference>
<name>A0A2B7XXY1_POLH7</name>